<comment type="pathway">
    <text evidence="3 18">Phospholipid metabolism; CDP-diacylglycerol biosynthesis; CDP-diacylglycerol from sn-glycerol 3-phosphate: step 3/3.</text>
</comment>
<dbReference type="InterPro" id="IPR000374">
    <property type="entry name" value="PC_trans"/>
</dbReference>
<keyword evidence="12 18" id="KW-0548">Nucleotidyltransferase</keyword>
<evidence type="ECO:0000256" key="2">
    <source>
        <dbReference type="ARBA" id="ARBA00004651"/>
    </source>
</evidence>
<feature type="transmembrane region" description="Helical" evidence="20">
    <location>
        <begin position="79"/>
        <end position="98"/>
    </location>
</feature>
<dbReference type="PROSITE" id="PS01315">
    <property type="entry name" value="CDS"/>
    <property type="match status" value="1"/>
</dbReference>
<evidence type="ECO:0000256" key="18">
    <source>
        <dbReference type="RuleBase" id="RU003938"/>
    </source>
</evidence>
<keyword evidence="17" id="KW-1208">Phospholipid metabolism</keyword>
<dbReference type="EMBL" id="SGXD01000003">
    <property type="protein sequence ID" value="RZS86971.1"/>
    <property type="molecule type" value="Genomic_DNA"/>
</dbReference>
<evidence type="ECO:0000256" key="11">
    <source>
        <dbReference type="ARBA" id="ARBA00022692"/>
    </source>
</evidence>
<evidence type="ECO:0000256" key="4">
    <source>
        <dbReference type="ARBA" id="ARBA00005189"/>
    </source>
</evidence>
<feature type="transmembrane region" description="Helical" evidence="20">
    <location>
        <begin position="246"/>
        <end position="268"/>
    </location>
</feature>
<evidence type="ECO:0000256" key="1">
    <source>
        <dbReference type="ARBA" id="ARBA00001698"/>
    </source>
</evidence>
<keyword evidence="14" id="KW-0443">Lipid metabolism</keyword>
<comment type="similarity">
    <text evidence="5 18">Belongs to the CDS family.</text>
</comment>
<evidence type="ECO:0000256" key="10">
    <source>
        <dbReference type="ARBA" id="ARBA00022679"/>
    </source>
</evidence>
<keyword evidence="11 18" id="KW-0812">Transmembrane</keyword>
<gene>
    <name evidence="21" type="ORF">EV189_2390</name>
</gene>
<evidence type="ECO:0000313" key="21">
    <source>
        <dbReference type="EMBL" id="RZS86971.1"/>
    </source>
</evidence>
<keyword evidence="15 20" id="KW-0472">Membrane</keyword>
<dbReference type="UniPathway" id="UPA00557">
    <property type="reaction ID" value="UER00614"/>
</dbReference>
<reference evidence="21 22" key="1">
    <citation type="submission" date="2019-02" db="EMBL/GenBank/DDBJ databases">
        <title>Genomic Encyclopedia of Type Strains, Phase IV (KMG-IV): sequencing the most valuable type-strain genomes for metagenomic binning, comparative biology and taxonomic classification.</title>
        <authorList>
            <person name="Goeker M."/>
        </authorList>
    </citation>
    <scope>NUCLEOTIDE SEQUENCE [LARGE SCALE GENOMIC DNA]</scope>
    <source>
        <strain evidence="21 22">DSM 45622</strain>
    </source>
</reference>
<dbReference type="Pfam" id="PF01148">
    <property type="entry name" value="CTP_transf_1"/>
    <property type="match status" value="1"/>
</dbReference>
<feature type="transmembrane region" description="Helical" evidence="20">
    <location>
        <begin position="274"/>
        <end position="293"/>
    </location>
</feature>
<organism evidence="21 22">
    <name type="scientific">Motilibacter rhizosphaerae</name>
    <dbReference type="NCBI Taxonomy" id="598652"/>
    <lineage>
        <taxon>Bacteria</taxon>
        <taxon>Bacillati</taxon>
        <taxon>Actinomycetota</taxon>
        <taxon>Actinomycetes</taxon>
        <taxon>Motilibacterales</taxon>
        <taxon>Motilibacteraceae</taxon>
        <taxon>Motilibacter</taxon>
    </lineage>
</organism>
<keyword evidence="22" id="KW-1185">Reference proteome</keyword>
<dbReference type="GO" id="GO:0005886">
    <property type="term" value="C:plasma membrane"/>
    <property type="evidence" value="ECO:0007669"/>
    <property type="project" value="UniProtKB-SubCell"/>
</dbReference>
<evidence type="ECO:0000256" key="19">
    <source>
        <dbReference type="SAM" id="MobiDB-lite"/>
    </source>
</evidence>
<keyword evidence="16" id="KW-0594">Phospholipid biosynthesis</keyword>
<accession>A0A4Q7NNZ4</accession>
<dbReference type="PANTHER" id="PTHR46382:SF1">
    <property type="entry name" value="PHOSPHATIDATE CYTIDYLYLTRANSFERASE"/>
    <property type="match status" value="1"/>
</dbReference>
<dbReference type="GO" id="GO:0016024">
    <property type="term" value="P:CDP-diacylglycerol biosynthetic process"/>
    <property type="evidence" value="ECO:0007669"/>
    <property type="project" value="UniProtKB-UniPathway"/>
</dbReference>
<protein>
    <recommendedName>
        <fullName evidence="7 18">Phosphatidate cytidylyltransferase</fullName>
        <ecNumber evidence="6 18">2.7.7.41</ecNumber>
    </recommendedName>
</protein>
<evidence type="ECO:0000256" key="7">
    <source>
        <dbReference type="ARBA" id="ARBA00019373"/>
    </source>
</evidence>
<evidence type="ECO:0000256" key="14">
    <source>
        <dbReference type="ARBA" id="ARBA00023098"/>
    </source>
</evidence>
<sequence>MRDDRTGPPVDAQPAPSATAARPGRRSRPHRLDAPVPALPPQGDPRHQAPGTSAEGEPPVPPTGPRRSRRTARRAGRNVPQSIAVGVALIAVLLASLYVERAAFVGLAAVAVLVAVWEIAGALRTRGVRVPVLPLGTGSVAMLVTAYTAGAGPLLGVLLVTCAAVLVWRAVDGPEGFVADATAGVFTAAYVPLLASFALLLLREHDGPDRIVAFILAVVGSDVGGFVTGVLWGRHPMVPRISPRKSWEGFAGSLVLGTGVGAAVVPWLLDGPAWGGALLGLAAVVTATAGDLAESLIKRDLGVKDMGSVLPGHGGVMDRLDSLLPTAPVAYLVLSHVLSR</sequence>
<evidence type="ECO:0000256" key="15">
    <source>
        <dbReference type="ARBA" id="ARBA00023136"/>
    </source>
</evidence>
<feature type="transmembrane region" description="Helical" evidence="20">
    <location>
        <begin position="183"/>
        <end position="202"/>
    </location>
</feature>
<evidence type="ECO:0000256" key="6">
    <source>
        <dbReference type="ARBA" id="ARBA00012487"/>
    </source>
</evidence>
<keyword evidence="9" id="KW-0444">Lipid biosynthesis</keyword>
<keyword evidence="10 18" id="KW-0808">Transferase</keyword>
<dbReference type="EC" id="2.7.7.41" evidence="6 18"/>
<feature type="transmembrane region" description="Helical" evidence="20">
    <location>
        <begin position="214"/>
        <end position="234"/>
    </location>
</feature>
<keyword evidence="8" id="KW-1003">Cell membrane</keyword>
<evidence type="ECO:0000256" key="12">
    <source>
        <dbReference type="ARBA" id="ARBA00022695"/>
    </source>
</evidence>
<feature type="transmembrane region" description="Helical" evidence="20">
    <location>
        <begin position="104"/>
        <end position="123"/>
    </location>
</feature>
<evidence type="ECO:0000256" key="17">
    <source>
        <dbReference type="ARBA" id="ARBA00023264"/>
    </source>
</evidence>
<dbReference type="Proteomes" id="UP000293638">
    <property type="component" value="Unassembled WGS sequence"/>
</dbReference>
<dbReference type="AlphaFoldDB" id="A0A4Q7NNZ4"/>
<evidence type="ECO:0000256" key="5">
    <source>
        <dbReference type="ARBA" id="ARBA00010185"/>
    </source>
</evidence>
<keyword evidence="13 20" id="KW-1133">Transmembrane helix</keyword>
<comment type="caution">
    <text evidence="21">The sequence shown here is derived from an EMBL/GenBank/DDBJ whole genome shotgun (WGS) entry which is preliminary data.</text>
</comment>
<evidence type="ECO:0000256" key="3">
    <source>
        <dbReference type="ARBA" id="ARBA00005119"/>
    </source>
</evidence>
<evidence type="ECO:0000313" key="22">
    <source>
        <dbReference type="Proteomes" id="UP000293638"/>
    </source>
</evidence>
<comment type="pathway">
    <text evidence="4">Lipid metabolism.</text>
</comment>
<feature type="transmembrane region" description="Helical" evidence="20">
    <location>
        <begin position="130"/>
        <end position="148"/>
    </location>
</feature>
<evidence type="ECO:0000256" key="16">
    <source>
        <dbReference type="ARBA" id="ARBA00023209"/>
    </source>
</evidence>
<proteinExistence type="inferred from homology"/>
<evidence type="ECO:0000256" key="8">
    <source>
        <dbReference type="ARBA" id="ARBA00022475"/>
    </source>
</evidence>
<evidence type="ECO:0000256" key="20">
    <source>
        <dbReference type="SAM" id="Phobius"/>
    </source>
</evidence>
<name>A0A4Q7NNZ4_9ACTN</name>
<dbReference type="GO" id="GO:0004605">
    <property type="term" value="F:phosphatidate cytidylyltransferase activity"/>
    <property type="evidence" value="ECO:0007669"/>
    <property type="project" value="UniProtKB-EC"/>
</dbReference>
<evidence type="ECO:0000256" key="13">
    <source>
        <dbReference type="ARBA" id="ARBA00022989"/>
    </source>
</evidence>
<feature type="compositionally biased region" description="Basic residues" evidence="19">
    <location>
        <begin position="66"/>
        <end position="76"/>
    </location>
</feature>
<dbReference type="PANTHER" id="PTHR46382">
    <property type="entry name" value="PHOSPHATIDATE CYTIDYLYLTRANSFERASE"/>
    <property type="match status" value="1"/>
</dbReference>
<comment type="subcellular location">
    <subcellularLocation>
        <location evidence="2">Cell membrane</location>
        <topology evidence="2">Multi-pass membrane protein</topology>
    </subcellularLocation>
</comment>
<feature type="region of interest" description="Disordered" evidence="19">
    <location>
        <begin position="1"/>
        <end position="77"/>
    </location>
</feature>
<evidence type="ECO:0000256" key="9">
    <source>
        <dbReference type="ARBA" id="ARBA00022516"/>
    </source>
</evidence>
<feature type="transmembrane region" description="Helical" evidence="20">
    <location>
        <begin position="154"/>
        <end position="171"/>
    </location>
</feature>
<comment type="catalytic activity">
    <reaction evidence="1 18">
        <text>a 1,2-diacyl-sn-glycero-3-phosphate + CTP + H(+) = a CDP-1,2-diacyl-sn-glycerol + diphosphate</text>
        <dbReference type="Rhea" id="RHEA:16229"/>
        <dbReference type="ChEBI" id="CHEBI:15378"/>
        <dbReference type="ChEBI" id="CHEBI:33019"/>
        <dbReference type="ChEBI" id="CHEBI:37563"/>
        <dbReference type="ChEBI" id="CHEBI:58332"/>
        <dbReference type="ChEBI" id="CHEBI:58608"/>
        <dbReference type="EC" id="2.7.7.41"/>
    </reaction>
</comment>